<gene>
    <name evidence="2" type="ORF">DP116_23560</name>
</gene>
<name>A0ABX1PFJ9_9CYAN</name>
<dbReference type="Pfam" id="PF09991">
    <property type="entry name" value="DUF2232"/>
    <property type="match status" value="1"/>
</dbReference>
<keyword evidence="1" id="KW-0812">Transmembrane</keyword>
<reference evidence="2 3" key="1">
    <citation type="submission" date="2018-06" db="EMBL/GenBank/DDBJ databases">
        <title>Comparative genomics of Brasilonema spp. strains.</title>
        <authorList>
            <person name="Alvarenga D.O."/>
            <person name="Fiore M.F."/>
            <person name="Varani A.M."/>
        </authorList>
    </citation>
    <scope>NUCLEOTIDE SEQUENCE [LARGE SCALE GENOMIC DNA]</scope>
    <source>
        <strain evidence="2 3">SPC951</strain>
    </source>
</reference>
<dbReference type="EMBL" id="QMEB01000238">
    <property type="protein sequence ID" value="NMG22265.1"/>
    <property type="molecule type" value="Genomic_DNA"/>
</dbReference>
<evidence type="ECO:0000313" key="2">
    <source>
        <dbReference type="EMBL" id="NMG22265.1"/>
    </source>
</evidence>
<sequence>MVRQTKDSNKNSMKLEVPLRMVETAFLASTASLIWFINFYLPLGPVLRIFFPVPIALVYLRWGKRAAWMSAVTSGLLLLVLMGPVRSLLFVIPFAFMGVLLGSTWNRRIPWIVSITLGALLGTIGVFFRIWLMSVLTSEDLWIYVINQVTDLIEWVVLKLGILVSPSVFWIQVGAIALIIFNNFIYLFTVHLAAWLLLDRLGNPIPRPPRWVQVIMDYE</sequence>
<dbReference type="InterPro" id="IPR018710">
    <property type="entry name" value="DUF2232"/>
</dbReference>
<dbReference type="PANTHER" id="PTHR37185:SF3">
    <property type="entry name" value="MEMBRANE PROTEIN"/>
    <property type="match status" value="1"/>
</dbReference>
<protein>
    <submittedName>
        <fullName evidence="2">DUF2232 domain-containing protein</fullName>
    </submittedName>
</protein>
<dbReference type="RefSeq" id="WP_169157475.1">
    <property type="nucleotide sequence ID" value="NZ_CAWPJE010000239.1"/>
</dbReference>
<feature type="transmembrane region" description="Helical" evidence="1">
    <location>
        <begin position="169"/>
        <end position="198"/>
    </location>
</feature>
<keyword evidence="3" id="KW-1185">Reference proteome</keyword>
<accession>A0ABX1PFJ9</accession>
<comment type="caution">
    <text evidence="2">The sequence shown here is derived from an EMBL/GenBank/DDBJ whole genome shotgun (WGS) entry which is preliminary data.</text>
</comment>
<dbReference type="Proteomes" id="UP000718564">
    <property type="component" value="Unassembled WGS sequence"/>
</dbReference>
<proteinExistence type="predicted"/>
<feature type="transmembrane region" description="Helical" evidence="1">
    <location>
        <begin position="75"/>
        <end position="97"/>
    </location>
</feature>
<evidence type="ECO:0000313" key="3">
    <source>
        <dbReference type="Proteomes" id="UP000718564"/>
    </source>
</evidence>
<dbReference type="PANTHER" id="PTHR37185">
    <property type="entry name" value="MEMBRANE PROTEIN"/>
    <property type="match status" value="1"/>
</dbReference>
<organism evidence="2 3">
    <name type="scientific">Brasilonema bromeliae SPC951</name>
    <dbReference type="NCBI Taxonomy" id="385972"/>
    <lineage>
        <taxon>Bacteria</taxon>
        <taxon>Bacillati</taxon>
        <taxon>Cyanobacteriota</taxon>
        <taxon>Cyanophyceae</taxon>
        <taxon>Nostocales</taxon>
        <taxon>Scytonemataceae</taxon>
        <taxon>Brasilonema</taxon>
        <taxon>Bromeliae group (in: Brasilonema)</taxon>
    </lineage>
</organism>
<evidence type="ECO:0000256" key="1">
    <source>
        <dbReference type="SAM" id="Phobius"/>
    </source>
</evidence>
<keyword evidence="1" id="KW-0472">Membrane</keyword>
<keyword evidence="1" id="KW-1133">Transmembrane helix</keyword>
<feature type="transmembrane region" description="Helical" evidence="1">
    <location>
        <begin position="46"/>
        <end position="63"/>
    </location>
</feature>
<feature type="transmembrane region" description="Helical" evidence="1">
    <location>
        <begin position="109"/>
        <end position="132"/>
    </location>
</feature>